<dbReference type="PANTHER" id="PTHR44835">
    <property type="entry name" value="UDP-N-ACETYLGLUCOSAMINE--PEPTIDE N-ACETYLGLUCOSAMINYLTRANSFERASE SPINDLY-RELATED"/>
    <property type="match status" value="1"/>
</dbReference>
<protein>
    <recommendedName>
        <fullName evidence="3">protein O-GlcNAc transferase</fullName>
        <ecNumber evidence="3">2.4.1.255</ecNumber>
    </recommendedName>
</protein>
<accession>A0A318KJ63</accession>
<dbReference type="Gene3D" id="1.25.40.10">
    <property type="entry name" value="Tetratricopeptide repeat domain"/>
    <property type="match status" value="1"/>
</dbReference>
<dbReference type="EMBL" id="QJKI01000022">
    <property type="protein sequence ID" value="PXX76127.1"/>
    <property type="molecule type" value="Genomic_DNA"/>
</dbReference>
<dbReference type="SUPFAM" id="SSF48452">
    <property type="entry name" value="TPR-like"/>
    <property type="match status" value="1"/>
</dbReference>
<dbReference type="InterPro" id="IPR019734">
    <property type="entry name" value="TPR_rpt"/>
</dbReference>
<keyword evidence="7 8" id="KW-0802">TPR repeat</keyword>
<reference evidence="10 11" key="1">
    <citation type="submission" date="2018-05" db="EMBL/GenBank/DDBJ databases">
        <title>Genomic Encyclopedia of Type Strains, Phase IV (KMG-IV): sequencing the most valuable type-strain genomes for metagenomic binning, comparative biology and taxonomic classification.</title>
        <authorList>
            <person name="Goeker M."/>
        </authorList>
    </citation>
    <scope>NUCLEOTIDE SEQUENCE [LARGE SCALE GENOMIC DNA]</scope>
    <source>
        <strain evidence="10 11">DSM 29661</strain>
    </source>
</reference>
<dbReference type="Proteomes" id="UP000247555">
    <property type="component" value="Unassembled WGS sequence"/>
</dbReference>
<dbReference type="InterPro" id="IPR011990">
    <property type="entry name" value="TPR-like_helical_dom_sf"/>
</dbReference>
<keyword evidence="5 10" id="KW-0808">Transferase</keyword>
<dbReference type="EC" id="2.4.1.255" evidence="3"/>
<keyword evidence="4" id="KW-0328">Glycosyltransferase</keyword>
<dbReference type="GO" id="GO:0097363">
    <property type="term" value="F:protein O-acetylglucosaminyltransferase activity"/>
    <property type="evidence" value="ECO:0007669"/>
    <property type="project" value="UniProtKB-EC"/>
</dbReference>
<keyword evidence="11" id="KW-1185">Reference proteome</keyword>
<feature type="domain" description="O-GlcNAc transferase C-terminal" evidence="9">
    <location>
        <begin position="323"/>
        <end position="502"/>
    </location>
</feature>
<dbReference type="Gene3D" id="3.40.50.11380">
    <property type="match status" value="1"/>
</dbReference>
<proteinExistence type="inferred from homology"/>
<dbReference type="Gene3D" id="3.40.50.2000">
    <property type="entry name" value="Glycogen Phosphorylase B"/>
    <property type="match status" value="1"/>
</dbReference>
<evidence type="ECO:0000256" key="2">
    <source>
        <dbReference type="ARBA" id="ARBA00005386"/>
    </source>
</evidence>
<feature type="domain" description="O-GlcNAc transferase C-terminal" evidence="9">
    <location>
        <begin position="155"/>
        <end position="300"/>
    </location>
</feature>
<comment type="caution">
    <text evidence="10">The sequence shown here is derived from an EMBL/GenBank/DDBJ whole genome shotgun (WGS) entry which is preliminary data.</text>
</comment>
<comment type="pathway">
    <text evidence="1">Protein modification; protein glycosylation.</text>
</comment>
<dbReference type="InterPro" id="IPR051939">
    <property type="entry name" value="Glycosyltr_41/O-GlcNAc_trsf"/>
</dbReference>
<dbReference type="SUPFAM" id="SSF53756">
    <property type="entry name" value="UDP-Glycosyltransferase/glycogen phosphorylase"/>
    <property type="match status" value="1"/>
</dbReference>
<evidence type="ECO:0000313" key="10">
    <source>
        <dbReference type="EMBL" id="PXX76127.1"/>
    </source>
</evidence>
<evidence type="ECO:0000259" key="9">
    <source>
        <dbReference type="Pfam" id="PF13844"/>
    </source>
</evidence>
<sequence length="517" mass="56289">MTTATLLAQAQAHASTGQHDALLATCQRILDATHSQDVNALLDVAALLLGSGHVSPAQACLQQAIRLAPQDYRAHVNLANLYREIGEHRASRQLYQQLVHVLPDHPLIRRNALVSLEYDPDASPAVRRTMAQLWGEWAQARVGGRQPRPPAPALNGRPLRVGYVSADFCQHTVGLLVQDVLRAHNPARVSVFAYSAGGVSDWVSRNIAACSQWRDVAALDDAALAAQVRADGIDVLVDLSGHTAGSRLTAFALRPAPVQASWLGYFATTGLSDIDALLLDDWHAPPEVAAQCIEPVWRLPRGKFCYQPAPWAPATVAPPPCLSQGHITFGCFNNTSKLNPAVLALWARLLHAIPHARLLLKWRTLIDAGLRQRVVNTFAEHGIDPARISCRGASFHADLLHEYADIDIALDPFPFTGGLTSCEALWMGVPVLTWPGATPVSRQTWALLAAIGLPELAARDEHDYLRIAQQLASQPEHLNTLRHSLRVRMQASPLMDPAGFARQLEDAWLALYGRVAG</sequence>
<dbReference type="InterPro" id="IPR029489">
    <property type="entry name" value="OGT/SEC/SPY_C"/>
</dbReference>
<dbReference type="Pfam" id="PF13844">
    <property type="entry name" value="Glyco_transf_41"/>
    <property type="match status" value="2"/>
</dbReference>
<evidence type="ECO:0000313" key="11">
    <source>
        <dbReference type="Proteomes" id="UP000247555"/>
    </source>
</evidence>
<comment type="similarity">
    <text evidence="2">Belongs to the glycosyltransferase 41 family. O-GlcNAc transferase subfamily.</text>
</comment>
<evidence type="ECO:0000256" key="1">
    <source>
        <dbReference type="ARBA" id="ARBA00004922"/>
    </source>
</evidence>
<feature type="repeat" description="TPR" evidence="8">
    <location>
        <begin position="72"/>
        <end position="105"/>
    </location>
</feature>
<evidence type="ECO:0000256" key="5">
    <source>
        <dbReference type="ARBA" id="ARBA00022679"/>
    </source>
</evidence>
<dbReference type="SMART" id="SM00028">
    <property type="entry name" value="TPR"/>
    <property type="match status" value="2"/>
</dbReference>
<evidence type="ECO:0000256" key="8">
    <source>
        <dbReference type="PROSITE-ProRule" id="PRU00339"/>
    </source>
</evidence>
<dbReference type="RefSeq" id="WP_110391692.1">
    <property type="nucleotide sequence ID" value="NZ_QJKI01000022.1"/>
</dbReference>
<dbReference type="AlphaFoldDB" id="A0A318KJ63"/>
<dbReference type="OrthoDB" id="9816564at2"/>
<evidence type="ECO:0000256" key="7">
    <source>
        <dbReference type="ARBA" id="ARBA00022803"/>
    </source>
</evidence>
<name>A0A318KJ63_9NEIS</name>
<dbReference type="Pfam" id="PF14559">
    <property type="entry name" value="TPR_19"/>
    <property type="match status" value="1"/>
</dbReference>
<evidence type="ECO:0000256" key="3">
    <source>
        <dbReference type="ARBA" id="ARBA00011970"/>
    </source>
</evidence>
<gene>
    <name evidence="10" type="ORF">DFR34_12231</name>
</gene>
<keyword evidence="6" id="KW-0677">Repeat</keyword>
<dbReference type="PROSITE" id="PS50005">
    <property type="entry name" value="TPR"/>
    <property type="match status" value="1"/>
</dbReference>
<dbReference type="PANTHER" id="PTHR44835:SF1">
    <property type="entry name" value="PROTEIN O-GLCNAC TRANSFERASE"/>
    <property type="match status" value="1"/>
</dbReference>
<evidence type="ECO:0000256" key="4">
    <source>
        <dbReference type="ARBA" id="ARBA00022676"/>
    </source>
</evidence>
<organism evidence="10 11">
    <name type="scientific">Rivihabitans pingtungensis</name>
    <dbReference type="NCBI Taxonomy" id="1054498"/>
    <lineage>
        <taxon>Bacteria</taxon>
        <taxon>Pseudomonadati</taxon>
        <taxon>Pseudomonadota</taxon>
        <taxon>Betaproteobacteria</taxon>
        <taxon>Neisseriales</taxon>
        <taxon>Aquaspirillaceae</taxon>
        <taxon>Rivihabitans</taxon>
    </lineage>
</organism>
<evidence type="ECO:0000256" key="6">
    <source>
        <dbReference type="ARBA" id="ARBA00022737"/>
    </source>
</evidence>